<organism evidence="1 2">
    <name type="scientific">Lonsdalea quercina</name>
    <dbReference type="NCBI Taxonomy" id="71657"/>
    <lineage>
        <taxon>Bacteria</taxon>
        <taxon>Pseudomonadati</taxon>
        <taxon>Pseudomonadota</taxon>
        <taxon>Gammaproteobacteria</taxon>
        <taxon>Enterobacterales</taxon>
        <taxon>Pectobacteriaceae</taxon>
        <taxon>Lonsdalea</taxon>
    </lineage>
</organism>
<accession>A0A1H3ZF02</accession>
<evidence type="ECO:0000313" key="2">
    <source>
        <dbReference type="Proteomes" id="UP000187280"/>
    </source>
</evidence>
<dbReference type="PANTHER" id="PTHR38733:SF1">
    <property type="entry name" value="TYPE IV METHYL-DIRECTED RESTRICTION ENZYME ECOKMCRBC"/>
    <property type="match status" value="1"/>
</dbReference>
<dbReference type="PIRSF" id="PIRSF003109">
    <property type="entry name" value="McrC"/>
    <property type="match status" value="1"/>
</dbReference>
<dbReference type="Proteomes" id="UP000187280">
    <property type="component" value="Unassembled WGS sequence"/>
</dbReference>
<dbReference type="NCBIfam" id="NF007277">
    <property type="entry name" value="PRK09736.1"/>
    <property type="match status" value="1"/>
</dbReference>
<dbReference type="RefSeq" id="WP_071999720.1">
    <property type="nucleotide sequence ID" value="NZ_FNQS01000003.1"/>
</dbReference>
<protein>
    <submittedName>
        <fullName evidence="1">5-methylcytosine-specific restriction enzyme subunit McrC</fullName>
    </submittedName>
</protein>
<dbReference type="GeneID" id="97764071"/>
<dbReference type="PANTHER" id="PTHR38733">
    <property type="entry name" value="PROTEIN MCRC"/>
    <property type="match status" value="1"/>
</dbReference>
<dbReference type="Pfam" id="PF10117">
    <property type="entry name" value="McrBC"/>
    <property type="match status" value="1"/>
</dbReference>
<keyword evidence="2" id="KW-1185">Reference proteome</keyword>
<dbReference type="GO" id="GO:0009307">
    <property type="term" value="P:DNA restriction-modification system"/>
    <property type="evidence" value="ECO:0007669"/>
    <property type="project" value="InterPro"/>
</dbReference>
<dbReference type="EMBL" id="FNQS01000003">
    <property type="protein sequence ID" value="SEA22339.1"/>
    <property type="molecule type" value="Genomic_DNA"/>
</dbReference>
<dbReference type="AlphaFoldDB" id="A0A1H3ZF02"/>
<dbReference type="InterPro" id="IPR014407">
    <property type="entry name" value="McrC_bac"/>
</dbReference>
<dbReference type="STRING" id="71657.SAMN02982996_01165"/>
<gene>
    <name evidence="1" type="ORF">SAMN02982996_01165</name>
</gene>
<sequence length="402" mass="45725">MTTITRSEQHKASRIPMRNLWLLMLYASDLFRQLGRSHIAVEDNPAEIPDLVATILLHEIALRRRRNLSMGYQTCHATLNKVRGHIDVLYTVSHQLLERGRVACHFQNMTLDTPRNRYVRCALERLTPIITKPSLAADCYVMAISLRREGINGGYPDNHELRSVWHFGRHDAADKPMVDAAQLAFELLMPTEDPGQHLLPAPSDNLYWMRRLFEKGIAGFYRVNLAKTNWGVSPGKELKWALSDQSAGSAEIFPTMKSDIILEHKMAQQRIIIDTKFNAILTKGWYREQSLRNSYIYQLYTYLRTQESKADPLSLNASGLLLHPAVGYMLNEYVVTQGHKIHFATVDMAVDAKTIKRQLLDLAYDCAGVAADGLPLNKEVAVIYIIYYCSHVAVRETSVSRS</sequence>
<proteinExistence type="predicted"/>
<reference evidence="1 2" key="1">
    <citation type="submission" date="2016-10" db="EMBL/GenBank/DDBJ databases">
        <authorList>
            <person name="de Groot N.N."/>
        </authorList>
    </citation>
    <scope>NUCLEOTIDE SEQUENCE [LARGE SCALE GENOMIC DNA]</scope>
    <source>
        <strain evidence="1 2">ATCC 29281</strain>
    </source>
</reference>
<evidence type="ECO:0000313" key="1">
    <source>
        <dbReference type="EMBL" id="SEA22339.1"/>
    </source>
</evidence>
<name>A0A1H3ZF02_9GAMM</name>
<dbReference type="InterPro" id="IPR019292">
    <property type="entry name" value="McrC"/>
</dbReference>